<evidence type="ECO:0000256" key="6">
    <source>
        <dbReference type="SAM" id="MobiDB-lite"/>
    </source>
</evidence>
<comment type="cofactor">
    <cofactor evidence="1">
        <name>pyridoxal 5'-phosphate</name>
        <dbReference type="ChEBI" id="CHEBI:597326"/>
    </cofactor>
</comment>
<evidence type="ECO:0000256" key="4">
    <source>
        <dbReference type="ARBA" id="ARBA00022679"/>
    </source>
</evidence>
<sequence length="98" mass="10831">MEPSSAGEARRSKHSDGDSAFENVPRAPDIPVYAVIAAYGEDRSPVKLNLSFGVYRTEDGKPHLLNVVKQAEQLLLDDLWGLPARNIFLLLDCHNSIN</sequence>
<dbReference type="GO" id="GO:0006520">
    <property type="term" value="P:amino acid metabolic process"/>
    <property type="evidence" value="ECO:0007669"/>
    <property type="project" value="InterPro"/>
</dbReference>
<evidence type="ECO:0000256" key="2">
    <source>
        <dbReference type="ARBA" id="ARBA00011738"/>
    </source>
</evidence>
<dbReference type="InterPro" id="IPR015424">
    <property type="entry name" value="PyrdxlP-dep_Trfase"/>
</dbReference>
<dbReference type="PANTHER" id="PTHR11879:SF44">
    <property type="entry name" value="ASPARTATE AMINOTRANSFERASE"/>
    <property type="match status" value="1"/>
</dbReference>
<name>A0A2P2LKQ3_RHIMU</name>
<dbReference type="GO" id="GO:0004069">
    <property type="term" value="F:L-aspartate:2-oxoglutarate aminotransferase activity"/>
    <property type="evidence" value="ECO:0007669"/>
    <property type="project" value="TreeGrafter"/>
</dbReference>
<accession>A0A2P2LKQ3</accession>
<evidence type="ECO:0000256" key="5">
    <source>
        <dbReference type="ARBA" id="ARBA00022898"/>
    </source>
</evidence>
<keyword evidence="3 7" id="KW-0032">Aminotransferase</keyword>
<dbReference type="InterPro" id="IPR000796">
    <property type="entry name" value="Asp_trans"/>
</dbReference>
<dbReference type="SUPFAM" id="SSF53383">
    <property type="entry name" value="PLP-dependent transferases"/>
    <property type="match status" value="1"/>
</dbReference>
<dbReference type="Gene3D" id="3.90.1150.10">
    <property type="entry name" value="Aspartate Aminotransferase, domain 1"/>
    <property type="match status" value="1"/>
</dbReference>
<reference evidence="7" key="1">
    <citation type="submission" date="2018-02" db="EMBL/GenBank/DDBJ databases">
        <title>Rhizophora mucronata_Transcriptome.</title>
        <authorList>
            <person name="Meera S.P."/>
            <person name="Sreeshan A."/>
            <person name="Augustine A."/>
        </authorList>
    </citation>
    <scope>NUCLEOTIDE SEQUENCE</scope>
    <source>
        <tissue evidence="7">Leaf</tissue>
    </source>
</reference>
<dbReference type="EMBL" id="GGEC01038063">
    <property type="protein sequence ID" value="MBX18547.1"/>
    <property type="molecule type" value="Transcribed_RNA"/>
</dbReference>
<evidence type="ECO:0000313" key="7">
    <source>
        <dbReference type="EMBL" id="MBX18547.1"/>
    </source>
</evidence>
<comment type="subunit">
    <text evidence="2">Homodimer.</text>
</comment>
<keyword evidence="4 7" id="KW-0808">Transferase</keyword>
<dbReference type="GO" id="GO:0005739">
    <property type="term" value="C:mitochondrion"/>
    <property type="evidence" value="ECO:0007669"/>
    <property type="project" value="TreeGrafter"/>
</dbReference>
<dbReference type="InterPro" id="IPR015422">
    <property type="entry name" value="PyrdxlP-dep_Trfase_small"/>
</dbReference>
<organism evidence="7">
    <name type="scientific">Rhizophora mucronata</name>
    <name type="common">Asiatic mangrove</name>
    <dbReference type="NCBI Taxonomy" id="61149"/>
    <lineage>
        <taxon>Eukaryota</taxon>
        <taxon>Viridiplantae</taxon>
        <taxon>Streptophyta</taxon>
        <taxon>Embryophyta</taxon>
        <taxon>Tracheophyta</taxon>
        <taxon>Spermatophyta</taxon>
        <taxon>Magnoliopsida</taxon>
        <taxon>eudicotyledons</taxon>
        <taxon>Gunneridae</taxon>
        <taxon>Pentapetalae</taxon>
        <taxon>rosids</taxon>
        <taxon>fabids</taxon>
        <taxon>Malpighiales</taxon>
        <taxon>Rhizophoraceae</taxon>
        <taxon>Rhizophora</taxon>
    </lineage>
</organism>
<dbReference type="AlphaFoldDB" id="A0A2P2LKQ3"/>
<keyword evidence="5" id="KW-0663">Pyridoxal phosphate</keyword>
<dbReference type="PANTHER" id="PTHR11879">
    <property type="entry name" value="ASPARTATE AMINOTRANSFERASE"/>
    <property type="match status" value="1"/>
</dbReference>
<proteinExistence type="predicted"/>
<evidence type="ECO:0000256" key="3">
    <source>
        <dbReference type="ARBA" id="ARBA00022576"/>
    </source>
</evidence>
<feature type="region of interest" description="Disordered" evidence="6">
    <location>
        <begin position="1"/>
        <end position="25"/>
    </location>
</feature>
<feature type="compositionally biased region" description="Basic and acidic residues" evidence="6">
    <location>
        <begin position="8"/>
        <end position="17"/>
    </location>
</feature>
<evidence type="ECO:0000256" key="1">
    <source>
        <dbReference type="ARBA" id="ARBA00001933"/>
    </source>
</evidence>
<protein>
    <submittedName>
        <fullName evidence="7">Aspartate aminotransferase cytoplasmic-like</fullName>
    </submittedName>
</protein>